<evidence type="ECO:0000256" key="1">
    <source>
        <dbReference type="SAM" id="MobiDB-lite"/>
    </source>
</evidence>
<sequence>MEPGTFKVSGDGVITLAAKSELVIKASELGPTGSARGRECIRVDVYPGQEVLISLHHRALCTITLPPSFEMPMPPPPPPSGRTSSSPIYLSDDNENSDNTGTGAIPGQDGNSKPRLVRINISDFDSDYDEPTTPAPIALQPRMMLLRYPGEVGSPTYTYYGYGSVPHPSKLTWDARRAKDHIFLVVVGSKIGLFYDWTLVLELTDTVPGKFACRFETFAEAKQYYRWCWAEVEGYPKPAIVHRKVRCLNPIVDFGVSGMDGDVIITWSNGYLTAKPTGSPATIPATPDIRPYDPTIPRSVDPAMIPTITSNSVRTGQPSTGGRGQVSGSTTRPVARTVEQKKRRRNH</sequence>
<name>A0ABR1IXV2_9AGAR</name>
<evidence type="ECO:0000313" key="3">
    <source>
        <dbReference type="Proteomes" id="UP001498398"/>
    </source>
</evidence>
<keyword evidence="3" id="KW-1185">Reference proteome</keyword>
<dbReference type="Proteomes" id="UP001498398">
    <property type="component" value="Unassembled WGS sequence"/>
</dbReference>
<feature type="region of interest" description="Disordered" evidence="1">
    <location>
        <begin position="69"/>
        <end position="114"/>
    </location>
</feature>
<dbReference type="EMBL" id="JBANRG010000060">
    <property type="protein sequence ID" value="KAK7442073.1"/>
    <property type="molecule type" value="Genomic_DNA"/>
</dbReference>
<reference evidence="2 3" key="1">
    <citation type="submission" date="2024-01" db="EMBL/GenBank/DDBJ databases">
        <title>A draft genome for the cacao thread blight pathogen Marasmiellus scandens.</title>
        <authorList>
            <person name="Baruah I.K."/>
            <person name="Leung J."/>
            <person name="Bukari Y."/>
            <person name="Amoako-Attah I."/>
            <person name="Meinhardt L.W."/>
            <person name="Bailey B.A."/>
            <person name="Cohen S.P."/>
        </authorList>
    </citation>
    <scope>NUCLEOTIDE SEQUENCE [LARGE SCALE GENOMIC DNA]</scope>
    <source>
        <strain evidence="2 3">GH-19</strain>
    </source>
</reference>
<accession>A0ABR1IXV2</accession>
<gene>
    <name evidence="2" type="ORF">VKT23_016349</name>
</gene>
<feature type="region of interest" description="Disordered" evidence="1">
    <location>
        <begin position="308"/>
        <end position="347"/>
    </location>
</feature>
<organism evidence="2 3">
    <name type="scientific">Marasmiellus scandens</name>
    <dbReference type="NCBI Taxonomy" id="2682957"/>
    <lineage>
        <taxon>Eukaryota</taxon>
        <taxon>Fungi</taxon>
        <taxon>Dikarya</taxon>
        <taxon>Basidiomycota</taxon>
        <taxon>Agaricomycotina</taxon>
        <taxon>Agaricomycetes</taxon>
        <taxon>Agaricomycetidae</taxon>
        <taxon>Agaricales</taxon>
        <taxon>Marasmiineae</taxon>
        <taxon>Omphalotaceae</taxon>
        <taxon>Marasmiellus</taxon>
    </lineage>
</organism>
<comment type="caution">
    <text evidence="2">The sequence shown here is derived from an EMBL/GenBank/DDBJ whole genome shotgun (WGS) entry which is preliminary data.</text>
</comment>
<protein>
    <submittedName>
        <fullName evidence="2">Uncharacterized protein</fullName>
    </submittedName>
</protein>
<evidence type="ECO:0000313" key="2">
    <source>
        <dbReference type="EMBL" id="KAK7442073.1"/>
    </source>
</evidence>
<proteinExistence type="predicted"/>
<feature type="compositionally biased region" description="Polar residues" evidence="1">
    <location>
        <begin position="308"/>
        <end position="318"/>
    </location>
</feature>